<evidence type="ECO:0000313" key="2">
    <source>
        <dbReference type="Proteomes" id="UP001057402"/>
    </source>
</evidence>
<name>A0ACB9R1H3_9MYRT</name>
<gene>
    <name evidence="1" type="ORF">MLD38_018248</name>
</gene>
<comment type="caution">
    <text evidence="1">The sequence shown here is derived from an EMBL/GenBank/DDBJ whole genome shotgun (WGS) entry which is preliminary data.</text>
</comment>
<keyword evidence="2" id="KW-1185">Reference proteome</keyword>
<dbReference type="Proteomes" id="UP001057402">
    <property type="component" value="Chromosome 5"/>
</dbReference>
<reference evidence="2" key="1">
    <citation type="journal article" date="2023" name="Front. Plant Sci.">
        <title>Chromosomal-level genome assembly of Melastoma candidum provides insights into trichome evolution.</title>
        <authorList>
            <person name="Zhong Y."/>
            <person name="Wu W."/>
            <person name="Sun C."/>
            <person name="Zou P."/>
            <person name="Liu Y."/>
            <person name="Dai S."/>
            <person name="Zhou R."/>
        </authorList>
    </citation>
    <scope>NUCLEOTIDE SEQUENCE [LARGE SCALE GENOMIC DNA]</scope>
</reference>
<protein>
    <submittedName>
        <fullName evidence="1">Uncharacterized protein</fullName>
    </submittedName>
</protein>
<evidence type="ECO:0000313" key="1">
    <source>
        <dbReference type="EMBL" id="KAI4369847.1"/>
    </source>
</evidence>
<dbReference type="EMBL" id="CM042884">
    <property type="protein sequence ID" value="KAI4369847.1"/>
    <property type="molecule type" value="Genomic_DNA"/>
</dbReference>
<accession>A0ACB9R1H3</accession>
<sequence length="868" mass="96967">MEDNGKGRGSGSRDAPSSSGHKHPCTIRCSTRDARPVIQELTTSGTPDMVSAGSQSISRILPLLQHQHQHLGRLPSQYCSLEPKDGFEVLLRSRKELMQEQRRMQTSDQERALASKALRTLSKATKGKGIIGCEEAEINVGDKVSSSEVMEAIRGNERVSFQVAESSLGLKSSDRGISLREMLRPGHNKMDKVESLGLFRRIVELVDFAHVQDIVLLDLRPSCFYLHPPNKVRYVGSSARLHFSATALARDSRRKMPHEHAGGSSSSLPIPTCSTLSQNNYTSESNPLLGQSLFNSSVLQSERRWYTCPKEFGGVSCSIADNIYNLGVLLFELVCCFESLEAQCAGMSYLSDRILPARFLAENPMEAGVCLRLLHPDLASRPTTREILQSELLPKPPELKSTDIQSISSEENETEPDMLLHFLVFLRAQKTKHAAKLANDIGTIEEDLRDIHKRFRLNASSYLTYVPRSGTTVTRKLSQLEEAYFSTRAQPQKKGNSSQGAPLRTQERWMRLQNETNEPSRSNDTSTSHFGAFFSGLCKFARYSMLKEKGSLRNRDLLSSSKVIRALDLSRDEDYVATAGVSKKIKIYGVEAILDNAIDIHYPVVEITNNSKLSCICWNSYIRNYIASTDYDGIVKIWDTNTGQGWRQYAEHQKRAWAVDFCLVDPTKFASSSDDCSVKLWQLNERNSVSTIWNPANVCCIQFSPDSAHLLAFGCADNKIYCYDMRQTRAPWSTLAGHAKTVSYVKFMDSESIISASTDNTLKLWNLKQKSSAGLSSADDCALTFRGHTNEKNFVGLSVWDGYIACGSETNEVFTYYKSMPSPISSLWFGSPDTVSGSNNENEEGHFVSTVCWGKNRECFLLLIRRGT</sequence>
<organism evidence="1 2">
    <name type="scientific">Melastoma candidum</name>
    <dbReference type="NCBI Taxonomy" id="119954"/>
    <lineage>
        <taxon>Eukaryota</taxon>
        <taxon>Viridiplantae</taxon>
        <taxon>Streptophyta</taxon>
        <taxon>Embryophyta</taxon>
        <taxon>Tracheophyta</taxon>
        <taxon>Spermatophyta</taxon>
        <taxon>Magnoliopsida</taxon>
        <taxon>eudicotyledons</taxon>
        <taxon>Gunneridae</taxon>
        <taxon>Pentapetalae</taxon>
        <taxon>rosids</taxon>
        <taxon>malvids</taxon>
        <taxon>Myrtales</taxon>
        <taxon>Melastomataceae</taxon>
        <taxon>Melastomatoideae</taxon>
        <taxon>Melastomateae</taxon>
        <taxon>Melastoma</taxon>
    </lineage>
</organism>
<proteinExistence type="predicted"/>